<dbReference type="Pfam" id="PF13561">
    <property type="entry name" value="adh_short_C2"/>
    <property type="match status" value="1"/>
</dbReference>
<gene>
    <name evidence="3" type="ORF">F6X51_13545</name>
</gene>
<dbReference type="PANTHER" id="PTHR43669:SF3">
    <property type="entry name" value="ALCOHOL DEHYDROGENASE, PUTATIVE (AFU_ORTHOLOGUE AFUA_3G03445)-RELATED"/>
    <property type="match status" value="1"/>
</dbReference>
<dbReference type="GO" id="GO:0016491">
    <property type="term" value="F:oxidoreductase activity"/>
    <property type="evidence" value="ECO:0007669"/>
    <property type="project" value="UniProtKB-KW"/>
</dbReference>
<comment type="caution">
    <text evidence="3">The sequence shown here is derived from an EMBL/GenBank/DDBJ whole genome shotgun (WGS) entry which is preliminary data.</text>
</comment>
<dbReference type="PRINTS" id="PR00081">
    <property type="entry name" value="GDHRDH"/>
</dbReference>
<comment type="similarity">
    <text evidence="1">Belongs to the short-chain dehydrogenases/reductases (SDR) family.</text>
</comment>
<evidence type="ECO:0000256" key="1">
    <source>
        <dbReference type="ARBA" id="ARBA00006484"/>
    </source>
</evidence>
<dbReference type="RefSeq" id="WP_150964190.1">
    <property type="nucleotide sequence ID" value="NZ_VZZJ01000010.1"/>
</dbReference>
<dbReference type="PRINTS" id="PR00080">
    <property type="entry name" value="SDRFAMILY"/>
</dbReference>
<dbReference type="Proteomes" id="UP000441523">
    <property type="component" value="Unassembled WGS sequence"/>
</dbReference>
<evidence type="ECO:0000313" key="3">
    <source>
        <dbReference type="EMBL" id="KAB1073000.1"/>
    </source>
</evidence>
<protein>
    <submittedName>
        <fullName evidence="3">SDR family oxidoreductase</fullName>
    </submittedName>
</protein>
<keyword evidence="2" id="KW-0560">Oxidoreductase</keyword>
<reference evidence="3 4" key="1">
    <citation type="submission" date="2019-09" db="EMBL/GenBank/DDBJ databases">
        <title>YIM 132548 draft genome.</title>
        <authorList>
            <person name="Jiang L."/>
        </authorList>
    </citation>
    <scope>NUCLEOTIDE SEQUENCE [LARGE SCALE GENOMIC DNA]</scope>
    <source>
        <strain evidence="3 4">YIM 132548</strain>
    </source>
</reference>
<proteinExistence type="inferred from homology"/>
<organism evidence="3 4">
    <name type="scientific">Methylobacterium planeticum</name>
    <dbReference type="NCBI Taxonomy" id="2615211"/>
    <lineage>
        <taxon>Bacteria</taxon>
        <taxon>Pseudomonadati</taxon>
        <taxon>Pseudomonadota</taxon>
        <taxon>Alphaproteobacteria</taxon>
        <taxon>Hyphomicrobiales</taxon>
        <taxon>Methylobacteriaceae</taxon>
        <taxon>Methylobacterium</taxon>
    </lineage>
</organism>
<dbReference type="PANTHER" id="PTHR43669">
    <property type="entry name" value="5-KETO-D-GLUCONATE 5-REDUCTASE"/>
    <property type="match status" value="1"/>
</dbReference>
<dbReference type="FunFam" id="3.40.50.720:FF:000084">
    <property type="entry name" value="Short-chain dehydrogenase reductase"/>
    <property type="match status" value="1"/>
</dbReference>
<accession>A0A6N6MRQ9</accession>
<dbReference type="InterPro" id="IPR036291">
    <property type="entry name" value="NAD(P)-bd_dom_sf"/>
</dbReference>
<sequence length="250" mass="26002">MRRLEGKVAVVTGGSSGMGRATAKQFVAEGAIVIVTGRRQDRLDEAVAEIGGAIEGVVSDIASLADLERLRAHIADRHGRIDVLFANAGGGTLGAFGTISEADFDRSVTTNLKGTFFTVQTLLPLIVDGGSIILNGSIAASLGMPAFTVYSATKAAIRSFARTWTTDLSARRIRVNTLAPGTILTPILSEQAGLSDEQVAGFLEKFAAETPLGRNGDPSEIASVATFLASSESSFVTGIELQVDGGYAQI</sequence>
<dbReference type="AlphaFoldDB" id="A0A6N6MRQ9"/>
<keyword evidence="4" id="KW-1185">Reference proteome</keyword>
<dbReference type="CDD" id="cd05233">
    <property type="entry name" value="SDR_c"/>
    <property type="match status" value="1"/>
</dbReference>
<dbReference type="SUPFAM" id="SSF51735">
    <property type="entry name" value="NAD(P)-binding Rossmann-fold domains"/>
    <property type="match status" value="1"/>
</dbReference>
<evidence type="ECO:0000256" key="2">
    <source>
        <dbReference type="ARBA" id="ARBA00023002"/>
    </source>
</evidence>
<dbReference type="EMBL" id="VZZJ01000010">
    <property type="protein sequence ID" value="KAB1073000.1"/>
    <property type="molecule type" value="Genomic_DNA"/>
</dbReference>
<evidence type="ECO:0000313" key="4">
    <source>
        <dbReference type="Proteomes" id="UP000441523"/>
    </source>
</evidence>
<dbReference type="InterPro" id="IPR002347">
    <property type="entry name" value="SDR_fam"/>
</dbReference>
<name>A0A6N6MRQ9_9HYPH</name>
<dbReference type="Gene3D" id="3.40.50.720">
    <property type="entry name" value="NAD(P)-binding Rossmann-like Domain"/>
    <property type="match status" value="1"/>
</dbReference>